<reference evidence="1 2" key="1">
    <citation type="submission" date="2018-06" db="EMBL/GenBank/DDBJ databases">
        <title>Comparative genomics reveals the genomic features of Rhizophagus irregularis, R. cerebriforme, R. diaphanum and Gigaspora rosea, and their symbiotic lifestyle signature.</title>
        <authorList>
            <person name="Morin E."/>
            <person name="San Clemente H."/>
            <person name="Chen E.C.H."/>
            <person name="De La Providencia I."/>
            <person name="Hainaut M."/>
            <person name="Kuo A."/>
            <person name="Kohler A."/>
            <person name="Murat C."/>
            <person name="Tang N."/>
            <person name="Roy S."/>
            <person name="Loubradou J."/>
            <person name="Henrissat B."/>
            <person name="Grigoriev I.V."/>
            <person name="Corradi N."/>
            <person name="Roux C."/>
            <person name="Martin F.M."/>
        </authorList>
    </citation>
    <scope>NUCLEOTIDE SEQUENCE [LARGE SCALE GENOMIC DNA]</scope>
    <source>
        <strain evidence="1 2">DAOM 227022</strain>
    </source>
</reference>
<keyword evidence="2" id="KW-1185">Reference proteome</keyword>
<evidence type="ECO:0000313" key="2">
    <source>
        <dbReference type="Proteomes" id="UP000265703"/>
    </source>
</evidence>
<dbReference type="EMBL" id="QKYT01000050">
    <property type="protein sequence ID" value="RIA96125.1"/>
    <property type="molecule type" value="Genomic_DNA"/>
</dbReference>
<name>A0A397TI04_9GLOM</name>
<evidence type="ECO:0000313" key="1">
    <source>
        <dbReference type="EMBL" id="RIA96125.1"/>
    </source>
</evidence>
<gene>
    <name evidence="1" type="ORF">C1645_815809</name>
</gene>
<organism evidence="1 2">
    <name type="scientific">Glomus cerebriforme</name>
    <dbReference type="NCBI Taxonomy" id="658196"/>
    <lineage>
        <taxon>Eukaryota</taxon>
        <taxon>Fungi</taxon>
        <taxon>Fungi incertae sedis</taxon>
        <taxon>Mucoromycota</taxon>
        <taxon>Glomeromycotina</taxon>
        <taxon>Glomeromycetes</taxon>
        <taxon>Glomerales</taxon>
        <taxon>Glomeraceae</taxon>
        <taxon>Glomus</taxon>
    </lineage>
</organism>
<accession>A0A397TI04</accession>
<proteinExistence type="predicted"/>
<sequence length="220" mass="25632">MAGTTIAFMICSIIYSLIKLFTRKSCWSSELFCRFTKCESDKIKVVYKYKIHNEITGYEVSEHNEFYLQAAVASTDQQGDECITTKIPSVFCEDDNELVCNYDGSEEELISDDDNSCSAEDLQTEEEIDISPFVVNCPADFEANKFKPSVKKYFYFVEVDDLKINNNYEIHTDKKIKKPKKLPSSKKSPLFDWYGKDIKIRPCPEQYKKPWWTRVDPSKY</sequence>
<dbReference type="AlphaFoldDB" id="A0A397TI04"/>
<comment type="caution">
    <text evidence="1">The sequence shown here is derived from an EMBL/GenBank/DDBJ whole genome shotgun (WGS) entry which is preliminary data.</text>
</comment>
<dbReference type="Proteomes" id="UP000265703">
    <property type="component" value="Unassembled WGS sequence"/>
</dbReference>
<protein>
    <submittedName>
        <fullName evidence="1">Uncharacterized protein</fullName>
    </submittedName>
</protein>
<dbReference type="OrthoDB" id="2324520at2759"/>